<feature type="transmembrane region" description="Helical" evidence="8">
    <location>
        <begin position="122"/>
        <end position="141"/>
    </location>
</feature>
<name>A0AAV7C7G1_ENGPU</name>
<protein>
    <recommendedName>
        <fullName evidence="8">Claudin</fullName>
    </recommendedName>
</protein>
<evidence type="ECO:0000256" key="6">
    <source>
        <dbReference type="ARBA" id="ARBA00022989"/>
    </source>
</evidence>
<evidence type="ECO:0000313" key="9">
    <source>
        <dbReference type="EMBL" id="KAG8580574.1"/>
    </source>
</evidence>
<dbReference type="GO" id="GO:0005923">
    <property type="term" value="C:bicellular tight junction"/>
    <property type="evidence" value="ECO:0007669"/>
    <property type="project" value="UniProtKB-SubCell"/>
</dbReference>
<dbReference type="GO" id="GO:0005886">
    <property type="term" value="C:plasma membrane"/>
    <property type="evidence" value="ECO:0007669"/>
    <property type="project" value="UniProtKB-SubCell"/>
</dbReference>
<dbReference type="GO" id="GO:0005198">
    <property type="term" value="F:structural molecule activity"/>
    <property type="evidence" value="ECO:0007669"/>
    <property type="project" value="InterPro"/>
</dbReference>
<comment type="function">
    <text evidence="8">Claudins function as major constituents of the tight junction complexes that regulate the permeability of epithelia.</text>
</comment>
<feature type="transmembrane region" description="Helical" evidence="8">
    <location>
        <begin position="75"/>
        <end position="101"/>
    </location>
</feature>
<dbReference type="InterPro" id="IPR004031">
    <property type="entry name" value="PMP22/EMP/MP20/Claudin"/>
</dbReference>
<dbReference type="InterPro" id="IPR006187">
    <property type="entry name" value="Claudin"/>
</dbReference>
<feature type="transmembrane region" description="Helical" evidence="8">
    <location>
        <begin position="161"/>
        <end position="184"/>
    </location>
</feature>
<comment type="caution">
    <text evidence="8">Lacks conserved residue(s) required for the propagation of feature annotation.</text>
</comment>
<evidence type="ECO:0000313" key="10">
    <source>
        <dbReference type="Proteomes" id="UP000824782"/>
    </source>
</evidence>
<accession>A0AAV7C7G1</accession>
<comment type="caution">
    <text evidence="9">The sequence shown here is derived from an EMBL/GenBank/DDBJ whole genome shotgun (WGS) entry which is preliminary data.</text>
</comment>
<keyword evidence="7 8" id="KW-0472">Membrane</keyword>
<keyword evidence="3 8" id="KW-1003">Cell membrane</keyword>
<dbReference type="PANTHER" id="PTHR12002">
    <property type="entry name" value="CLAUDIN"/>
    <property type="match status" value="1"/>
</dbReference>
<organism evidence="9 10">
    <name type="scientific">Engystomops pustulosus</name>
    <name type="common">Tungara frog</name>
    <name type="synonym">Physalaemus pustulosus</name>
    <dbReference type="NCBI Taxonomy" id="76066"/>
    <lineage>
        <taxon>Eukaryota</taxon>
        <taxon>Metazoa</taxon>
        <taxon>Chordata</taxon>
        <taxon>Craniata</taxon>
        <taxon>Vertebrata</taxon>
        <taxon>Euteleostomi</taxon>
        <taxon>Amphibia</taxon>
        <taxon>Batrachia</taxon>
        <taxon>Anura</taxon>
        <taxon>Neobatrachia</taxon>
        <taxon>Hyloidea</taxon>
        <taxon>Leptodactylidae</taxon>
        <taxon>Leiuperinae</taxon>
        <taxon>Engystomops</taxon>
    </lineage>
</organism>
<proteinExistence type="inferred from homology"/>
<sequence>MSSTPHQVCAMLLAIAGMTCTLVSTVSLRWRTSSSSGTLITSTSIFEGLWMNCVGTSTGSVQCKKFSSLFSLSSYIQACRALMIISLILGLFACIISLFGLKCTKFGSSSEHTKGKIALSGGLIFILAGVCCLVPVSWYAASITQQFFNPQYVGIKYELGSALYIGWAGSVLAIIGGSLLCCSFKKKKKTGKKGGYTYNYNKSPDDDFKQFKEMRESTSTSRAYV</sequence>
<evidence type="ECO:0000256" key="3">
    <source>
        <dbReference type="ARBA" id="ARBA00022475"/>
    </source>
</evidence>
<evidence type="ECO:0000256" key="8">
    <source>
        <dbReference type="RuleBase" id="RU060637"/>
    </source>
</evidence>
<comment type="similarity">
    <text evidence="1 8">Belongs to the claudin family.</text>
</comment>
<keyword evidence="6 8" id="KW-1133">Transmembrane helix</keyword>
<keyword evidence="5 8" id="KW-0965">Cell junction</keyword>
<dbReference type="Gene3D" id="1.20.140.150">
    <property type="match status" value="1"/>
</dbReference>
<evidence type="ECO:0000256" key="5">
    <source>
        <dbReference type="ARBA" id="ARBA00022949"/>
    </source>
</evidence>
<keyword evidence="10" id="KW-1185">Reference proteome</keyword>
<reference evidence="9" key="1">
    <citation type="thesis" date="2020" institute="ProQuest LLC" country="789 East Eisenhower Parkway, Ann Arbor, MI, USA">
        <title>Comparative Genomics and Chromosome Evolution.</title>
        <authorList>
            <person name="Mudd A.B."/>
        </authorList>
    </citation>
    <scope>NUCLEOTIDE SEQUENCE</scope>
    <source>
        <strain evidence="9">237g6f4</strain>
        <tissue evidence="9">Blood</tissue>
    </source>
</reference>
<comment type="subcellular location">
    <subcellularLocation>
        <location evidence="8">Cell junction</location>
        <location evidence="8">Tight junction</location>
    </subcellularLocation>
    <subcellularLocation>
        <location evidence="8">Cell membrane</location>
        <topology evidence="8">Multi-pass membrane protein</topology>
    </subcellularLocation>
</comment>
<keyword evidence="2 8" id="KW-0796">Tight junction</keyword>
<dbReference type="Proteomes" id="UP000824782">
    <property type="component" value="Unassembled WGS sequence"/>
</dbReference>
<evidence type="ECO:0000256" key="4">
    <source>
        <dbReference type="ARBA" id="ARBA00022692"/>
    </source>
</evidence>
<dbReference type="EMBL" id="WNYA01000003">
    <property type="protein sequence ID" value="KAG8580574.1"/>
    <property type="molecule type" value="Genomic_DNA"/>
</dbReference>
<evidence type="ECO:0000256" key="1">
    <source>
        <dbReference type="ARBA" id="ARBA00008295"/>
    </source>
</evidence>
<gene>
    <name evidence="9" type="ORF">GDO81_007348</name>
</gene>
<dbReference type="Pfam" id="PF00822">
    <property type="entry name" value="PMP22_Claudin"/>
    <property type="match status" value="1"/>
</dbReference>
<dbReference type="InterPro" id="IPR017974">
    <property type="entry name" value="Claudin_CS"/>
</dbReference>
<dbReference type="AlphaFoldDB" id="A0AAV7C7G1"/>
<dbReference type="FunFam" id="1.20.140.150:FF:000001">
    <property type="entry name" value="Claudin"/>
    <property type="match status" value="1"/>
</dbReference>
<evidence type="ECO:0000256" key="7">
    <source>
        <dbReference type="ARBA" id="ARBA00023136"/>
    </source>
</evidence>
<dbReference type="PROSITE" id="PS01346">
    <property type="entry name" value="CLAUDIN"/>
    <property type="match status" value="1"/>
</dbReference>
<evidence type="ECO:0000256" key="2">
    <source>
        <dbReference type="ARBA" id="ARBA00022427"/>
    </source>
</evidence>
<dbReference type="PRINTS" id="PR01077">
    <property type="entry name" value="CLAUDIN"/>
</dbReference>
<keyword evidence="4 8" id="KW-0812">Transmembrane</keyword>